<dbReference type="Proteomes" id="UP000035154">
    <property type="component" value="Unassembled WGS sequence"/>
</dbReference>
<dbReference type="AlphaFoldDB" id="A0A0G9KUJ4"/>
<evidence type="ECO:0000256" key="5">
    <source>
        <dbReference type="ARBA" id="ARBA00022785"/>
    </source>
</evidence>
<keyword evidence="4" id="KW-0547">Nucleotide-binding</keyword>
<accession>A0A0G9KUJ4</accession>
<gene>
    <name evidence="11" type="ORF">AF80_06435</name>
</gene>
<proteinExistence type="inferred from homology"/>
<dbReference type="RefSeq" id="WP_014469459.1">
    <property type="nucleotide sequence ID" value="NZ_JAIW01000045.1"/>
</dbReference>
<dbReference type="PATRIC" id="fig|1447263.3.peg.1257"/>
<evidence type="ECO:0000256" key="2">
    <source>
        <dbReference type="ARBA" id="ARBA00022598"/>
    </source>
</evidence>
<dbReference type="GO" id="GO:0046872">
    <property type="term" value="F:metal ion binding"/>
    <property type="evidence" value="ECO:0007669"/>
    <property type="project" value="UniProtKB-KW"/>
</dbReference>
<comment type="similarity">
    <text evidence="8">Belongs to the QueC family.</text>
</comment>
<keyword evidence="2" id="KW-0436">Ligase</keyword>
<evidence type="ECO:0000313" key="11">
    <source>
        <dbReference type="EMBL" id="KLE09440.1"/>
    </source>
</evidence>
<dbReference type="InterPro" id="IPR014729">
    <property type="entry name" value="Rossmann-like_a/b/a_fold"/>
</dbReference>
<evidence type="ECO:0000256" key="3">
    <source>
        <dbReference type="ARBA" id="ARBA00022723"/>
    </source>
</evidence>
<keyword evidence="7" id="KW-0067">ATP-binding</keyword>
<reference evidence="11 12" key="1">
    <citation type="submission" date="2014-01" db="EMBL/GenBank/DDBJ databases">
        <title>Development of a Comparative Genomic Fingerprinting Assay for High Resolution Genotyping of Arcobacter butzleri.</title>
        <authorList>
            <person name="Webb A.L."/>
            <person name="Inglis G.D."/>
            <person name="Kruczkiewicz P."/>
            <person name="Selinger L.B."/>
            <person name="Taboada E.N."/>
        </authorList>
    </citation>
    <scope>NUCLEOTIDE SEQUENCE [LARGE SCALE GENOMIC DNA]</scope>
    <source>
        <strain evidence="11 12">L355</strain>
    </source>
</reference>
<evidence type="ECO:0000256" key="10">
    <source>
        <dbReference type="ARBA" id="ARBA00047890"/>
    </source>
</evidence>
<dbReference type="GO" id="GO:0016874">
    <property type="term" value="F:ligase activity"/>
    <property type="evidence" value="ECO:0007669"/>
    <property type="project" value="UniProtKB-KW"/>
</dbReference>
<evidence type="ECO:0000256" key="6">
    <source>
        <dbReference type="ARBA" id="ARBA00022833"/>
    </source>
</evidence>
<organism evidence="11 12">
    <name type="scientific">Aliarcobacter butzleri L355</name>
    <dbReference type="NCBI Taxonomy" id="1447263"/>
    <lineage>
        <taxon>Bacteria</taxon>
        <taxon>Pseudomonadati</taxon>
        <taxon>Campylobacterota</taxon>
        <taxon>Epsilonproteobacteria</taxon>
        <taxon>Campylobacterales</taxon>
        <taxon>Arcobacteraceae</taxon>
        <taxon>Aliarcobacter</taxon>
    </lineage>
</organism>
<protein>
    <recommendedName>
        <fullName evidence="9">7-cyano-7-deazaguanine synthase</fullName>
        <ecNumber evidence="9">6.3.4.20</ecNumber>
    </recommendedName>
</protein>
<dbReference type="SUPFAM" id="SSF52402">
    <property type="entry name" value="Adenine nucleotide alpha hydrolases-like"/>
    <property type="match status" value="1"/>
</dbReference>
<evidence type="ECO:0000256" key="1">
    <source>
        <dbReference type="ARBA" id="ARBA00005061"/>
    </source>
</evidence>
<evidence type="ECO:0000256" key="4">
    <source>
        <dbReference type="ARBA" id="ARBA00022741"/>
    </source>
</evidence>
<evidence type="ECO:0000256" key="7">
    <source>
        <dbReference type="ARBA" id="ARBA00022840"/>
    </source>
</evidence>
<name>A0A0G9KUJ4_9BACT</name>
<dbReference type="Pfam" id="PF06508">
    <property type="entry name" value="QueC"/>
    <property type="match status" value="1"/>
</dbReference>
<dbReference type="GO" id="GO:0005524">
    <property type="term" value="F:ATP binding"/>
    <property type="evidence" value="ECO:0007669"/>
    <property type="project" value="UniProtKB-KW"/>
</dbReference>
<keyword evidence="6" id="KW-0862">Zinc</keyword>
<dbReference type="InterPro" id="IPR018317">
    <property type="entry name" value="QueC"/>
</dbReference>
<dbReference type="PANTHER" id="PTHR42914">
    <property type="entry name" value="7-CYANO-7-DEAZAGUANINE SYNTHASE"/>
    <property type="match status" value="1"/>
</dbReference>
<dbReference type="GO" id="GO:0008616">
    <property type="term" value="P:tRNA queuosine(34) biosynthetic process"/>
    <property type="evidence" value="ECO:0007669"/>
    <property type="project" value="UniProtKB-KW"/>
</dbReference>
<evidence type="ECO:0000256" key="8">
    <source>
        <dbReference type="ARBA" id="ARBA00037993"/>
    </source>
</evidence>
<dbReference type="PANTHER" id="PTHR42914:SF1">
    <property type="entry name" value="7-CYANO-7-DEAZAGUANINE SYNTHASE"/>
    <property type="match status" value="1"/>
</dbReference>
<comment type="caution">
    <text evidence="11">The sequence shown here is derived from an EMBL/GenBank/DDBJ whole genome shotgun (WGS) entry which is preliminary data.</text>
</comment>
<evidence type="ECO:0000313" key="12">
    <source>
        <dbReference type="Proteomes" id="UP000035154"/>
    </source>
</evidence>
<keyword evidence="3" id="KW-0479">Metal-binding</keyword>
<dbReference type="EC" id="6.3.4.20" evidence="9"/>
<comment type="pathway">
    <text evidence="1">Purine metabolism; 7-cyano-7-deazaguanine biosynthesis.</text>
</comment>
<keyword evidence="5" id="KW-0671">Queuosine biosynthesis</keyword>
<sequence length="198" mass="22161">MKAILFSGGLDSTSIAYWIKPDFAFTIDYGQNSAEAEIEASKSICKRIGINHEIITVDLKSIGSGDLTTKSQSIIAPKSDWWPFRNQLLITIASSYILSNNLDIDEIIFGSVKNDSYHTDGKKDFFNHMNKLLQFQEGSLKVSTPAIDLTTTELINKSNIPLSLLSWSHSCHKARYACGNCRGCYKQQNVFHELGYIL</sequence>
<dbReference type="Gene3D" id="3.40.50.620">
    <property type="entry name" value="HUPs"/>
    <property type="match status" value="1"/>
</dbReference>
<comment type="catalytic activity">
    <reaction evidence="10">
        <text>7-carboxy-7-carbaguanine + NH4(+) + 2 ATP = 7-cyano-7-carbaguanine + 2 AMP + 2 diphosphate + 2 H(+)</text>
        <dbReference type="Rhea" id="RHEA:27982"/>
        <dbReference type="ChEBI" id="CHEBI:15378"/>
        <dbReference type="ChEBI" id="CHEBI:28938"/>
        <dbReference type="ChEBI" id="CHEBI:30616"/>
        <dbReference type="ChEBI" id="CHEBI:33019"/>
        <dbReference type="ChEBI" id="CHEBI:45075"/>
        <dbReference type="ChEBI" id="CHEBI:61036"/>
        <dbReference type="ChEBI" id="CHEBI:456215"/>
        <dbReference type="EC" id="6.3.4.20"/>
    </reaction>
</comment>
<dbReference type="EMBL" id="JAIW01000045">
    <property type="protein sequence ID" value="KLE09440.1"/>
    <property type="molecule type" value="Genomic_DNA"/>
</dbReference>
<evidence type="ECO:0000256" key="9">
    <source>
        <dbReference type="ARBA" id="ARBA00039149"/>
    </source>
</evidence>